<dbReference type="AlphaFoldDB" id="A0A9N7TU92"/>
<comment type="caution">
    <text evidence="1">The sequence shown here is derived from an EMBL/GenBank/DDBJ whole genome shotgun (WGS) entry which is preliminary data.</text>
</comment>
<accession>A0A9N7TU92</accession>
<organism evidence="1 2">
    <name type="scientific">Pleuronectes platessa</name>
    <name type="common">European plaice</name>
    <dbReference type="NCBI Taxonomy" id="8262"/>
    <lineage>
        <taxon>Eukaryota</taxon>
        <taxon>Metazoa</taxon>
        <taxon>Chordata</taxon>
        <taxon>Craniata</taxon>
        <taxon>Vertebrata</taxon>
        <taxon>Euteleostomi</taxon>
        <taxon>Actinopterygii</taxon>
        <taxon>Neopterygii</taxon>
        <taxon>Teleostei</taxon>
        <taxon>Neoteleostei</taxon>
        <taxon>Acanthomorphata</taxon>
        <taxon>Carangaria</taxon>
        <taxon>Pleuronectiformes</taxon>
        <taxon>Pleuronectoidei</taxon>
        <taxon>Pleuronectidae</taxon>
        <taxon>Pleuronectes</taxon>
    </lineage>
</organism>
<protein>
    <submittedName>
        <fullName evidence="1">Uncharacterized protein</fullName>
    </submittedName>
</protein>
<evidence type="ECO:0000313" key="2">
    <source>
        <dbReference type="Proteomes" id="UP001153269"/>
    </source>
</evidence>
<name>A0A9N7TU92_PLEPL</name>
<dbReference type="Proteomes" id="UP001153269">
    <property type="component" value="Unassembled WGS sequence"/>
</dbReference>
<gene>
    <name evidence="1" type="ORF">PLEPLA_LOCUS7068</name>
</gene>
<reference evidence="1" key="1">
    <citation type="submission" date="2020-03" db="EMBL/GenBank/DDBJ databases">
        <authorList>
            <person name="Weist P."/>
        </authorList>
    </citation>
    <scope>NUCLEOTIDE SEQUENCE</scope>
</reference>
<keyword evidence="2" id="KW-1185">Reference proteome</keyword>
<dbReference type="EMBL" id="CADEAL010000375">
    <property type="protein sequence ID" value="CAB1419240.1"/>
    <property type="molecule type" value="Genomic_DNA"/>
</dbReference>
<proteinExistence type="predicted"/>
<sequence length="209" mass="22301">MVAVTTACRLSCSSLCFNRTLTNLPPPVKHPALTPTTKEVLSGQGRVYRNQQVQTTAYGYEDGRHDGTEVVNGDGGGETSIPVLCVCLSVHGTQGMRREMETEDRGASYLFLHSPFLSPGLNAVATKAALHTTAPVRHPAACQWAGAVQEEKGRPPSRSSVEMGSVSRIKLSSLAASSHLEHSITAVEGTLCKDRPHRPDTSVGALKLK</sequence>
<evidence type="ECO:0000313" key="1">
    <source>
        <dbReference type="EMBL" id="CAB1419240.1"/>
    </source>
</evidence>